<organism evidence="1 2">
    <name type="scientific">Choristoneura fumiferana</name>
    <name type="common">Spruce budworm moth</name>
    <name type="synonym">Archips fumiferana</name>
    <dbReference type="NCBI Taxonomy" id="7141"/>
    <lineage>
        <taxon>Eukaryota</taxon>
        <taxon>Metazoa</taxon>
        <taxon>Ecdysozoa</taxon>
        <taxon>Arthropoda</taxon>
        <taxon>Hexapoda</taxon>
        <taxon>Insecta</taxon>
        <taxon>Pterygota</taxon>
        <taxon>Neoptera</taxon>
        <taxon>Endopterygota</taxon>
        <taxon>Lepidoptera</taxon>
        <taxon>Glossata</taxon>
        <taxon>Ditrysia</taxon>
        <taxon>Tortricoidea</taxon>
        <taxon>Tortricidae</taxon>
        <taxon>Tortricinae</taxon>
        <taxon>Choristoneura</taxon>
    </lineage>
</organism>
<keyword evidence="2" id="KW-1185">Reference proteome</keyword>
<proteinExistence type="predicted"/>
<gene>
    <name evidence="1" type="ORF">MSG28_015085</name>
</gene>
<name>A0ACC0KZG4_CHOFU</name>
<comment type="caution">
    <text evidence="1">The sequence shown here is derived from an EMBL/GenBank/DDBJ whole genome shotgun (WGS) entry which is preliminary data.</text>
</comment>
<evidence type="ECO:0000313" key="1">
    <source>
        <dbReference type="EMBL" id="KAI8441496.1"/>
    </source>
</evidence>
<evidence type="ECO:0000313" key="2">
    <source>
        <dbReference type="Proteomes" id="UP001064048"/>
    </source>
</evidence>
<protein>
    <submittedName>
        <fullName evidence="1">Uncharacterized protein</fullName>
    </submittedName>
</protein>
<sequence>MLHYVIKNVIESNASWRLAASVQEVISNCPETNCTELIDLFHGAPQHSVFSPSHPSAASDPLKRDRTTRTSSFVLVALLVRVHCAGARGCRYIHPSHAPRAVSAAHTIVQQAATLTAQTNKTQ</sequence>
<accession>A0ACC0KZG4</accession>
<dbReference type="EMBL" id="CM046127">
    <property type="protein sequence ID" value="KAI8441496.1"/>
    <property type="molecule type" value="Genomic_DNA"/>
</dbReference>
<dbReference type="Proteomes" id="UP001064048">
    <property type="component" value="Chromosome 27"/>
</dbReference>
<reference evidence="1 2" key="1">
    <citation type="journal article" date="2022" name="Genome Biol. Evol.">
        <title>The Spruce Budworm Genome: Reconstructing the Evolutionary History of Antifreeze Proteins.</title>
        <authorList>
            <person name="Beliveau C."/>
            <person name="Gagne P."/>
            <person name="Picq S."/>
            <person name="Vernygora O."/>
            <person name="Keeling C.I."/>
            <person name="Pinkney K."/>
            <person name="Doucet D."/>
            <person name="Wen F."/>
            <person name="Johnston J.S."/>
            <person name="Maaroufi H."/>
            <person name="Boyle B."/>
            <person name="Laroche J."/>
            <person name="Dewar K."/>
            <person name="Juretic N."/>
            <person name="Blackburn G."/>
            <person name="Nisole A."/>
            <person name="Brunet B."/>
            <person name="Brandao M."/>
            <person name="Lumley L."/>
            <person name="Duan J."/>
            <person name="Quan G."/>
            <person name="Lucarotti C.J."/>
            <person name="Roe A.D."/>
            <person name="Sperling F.A.H."/>
            <person name="Levesque R.C."/>
            <person name="Cusson M."/>
        </authorList>
    </citation>
    <scope>NUCLEOTIDE SEQUENCE [LARGE SCALE GENOMIC DNA]</scope>
    <source>
        <strain evidence="1">Glfc:IPQL:Cfum</strain>
    </source>
</reference>